<name>A0ABY0TK22_9PROT</name>
<keyword evidence="3" id="KW-1185">Reference proteome</keyword>
<evidence type="ECO:0000313" key="3">
    <source>
        <dbReference type="Proteomes" id="UP000183471"/>
    </source>
</evidence>
<dbReference type="Proteomes" id="UP000183471">
    <property type="component" value="Unassembled WGS sequence"/>
</dbReference>
<evidence type="ECO:0000259" key="1">
    <source>
        <dbReference type="Pfam" id="PF00571"/>
    </source>
</evidence>
<dbReference type="Pfam" id="PF00571">
    <property type="entry name" value="CBS"/>
    <property type="match status" value="1"/>
</dbReference>
<gene>
    <name evidence="2" type="ORF">SAMN05216402_2987</name>
</gene>
<dbReference type="CDD" id="cd04640">
    <property type="entry name" value="CBS_pair_proteobact"/>
    <property type="match status" value="1"/>
</dbReference>
<reference evidence="2 3" key="1">
    <citation type="submission" date="2016-10" db="EMBL/GenBank/DDBJ databases">
        <authorList>
            <person name="Varghese N."/>
            <person name="Submissions S."/>
        </authorList>
    </citation>
    <scope>NUCLEOTIDE SEQUENCE [LARGE SCALE GENOMIC DNA]</scope>
    <source>
        <strain evidence="2 3">Nl1</strain>
    </source>
</reference>
<evidence type="ECO:0000313" key="2">
    <source>
        <dbReference type="EMBL" id="SDQ95718.1"/>
    </source>
</evidence>
<proteinExistence type="predicted"/>
<organism evidence="2 3">
    <name type="scientific">Nitrosospira multiformis</name>
    <dbReference type="NCBI Taxonomy" id="1231"/>
    <lineage>
        <taxon>Bacteria</taxon>
        <taxon>Pseudomonadati</taxon>
        <taxon>Pseudomonadota</taxon>
        <taxon>Betaproteobacteria</taxon>
        <taxon>Nitrosomonadales</taxon>
        <taxon>Nitrosomonadaceae</taxon>
        <taxon>Nitrosospira</taxon>
    </lineage>
</organism>
<feature type="domain" description="CBS" evidence="1">
    <location>
        <begin position="69"/>
        <end position="114"/>
    </location>
</feature>
<sequence>MQGCLKFGLFNFKHIPRSPTLEDNTMPDYHVLPAQRLTGAVRVTRPVPPKSVTLTSPALDVMTDLRHIHAAVIELHMTMESANTYMIQRGIRSLLVLDQDQALNGLITATDILGEKPLRFIQERRMKHNEILVSDIMTPLDRLEAIPIEEIHHARVGDVIASLLDTGRQHTLVMENDADGKPAVCGIFSLTQIEKQLGTSIPSTEVAKTFTEIETTLMH</sequence>
<dbReference type="EMBL" id="FNKY01000001">
    <property type="protein sequence ID" value="SDQ95718.1"/>
    <property type="molecule type" value="Genomic_DNA"/>
</dbReference>
<comment type="caution">
    <text evidence="2">The sequence shown here is derived from an EMBL/GenBank/DDBJ whole genome shotgun (WGS) entry which is preliminary data.</text>
</comment>
<dbReference type="InterPro" id="IPR046342">
    <property type="entry name" value="CBS_dom_sf"/>
</dbReference>
<dbReference type="InterPro" id="IPR000644">
    <property type="entry name" value="CBS_dom"/>
</dbReference>
<dbReference type="SUPFAM" id="SSF54631">
    <property type="entry name" value="CBS-domain pair"/>
    <property type="match status" value="1"/>
</dbReference>
<protein>
    <submittedName>
        <fullName evidence="2">CBS domain-containing protein</fullName>
    </submittedName>
</protein>
<dbReference type="Gene3D" id="3.10.580.10">
    <property type="entry name" value="CBS-domain"/>
    <property type="match status" value="1"/>
</dbReference>
<accession>A0ABY0TK22</accession>